<dbReference type="Pfam" id="PF21122">
    <property type="entry name" value="KA1_BRSK"/>
    <property type="match status" value="1"/>
</dbReference>
<name>A0A8T0DM07_9TREM</name>
<dbReference type="Proteomes" id="UP000699462">
    <property type="component" value="Unassembled WGS sequence"/>
</dbReference>
<comment type="caution">
    <text evidence="2">The sequence shown here is derived from an EMBL/GenBank/DDBJ whole genome shotgun (WGS) entry which is preliminary data.</text>
</comment>
<protein>
    <submittedName>
        <fullName evidence="2">Uncharacterized protein</fullName>
    </submittedName>
</protein>
<dbReference type="AlphaFoldDB" id="A0A8T0DM07"/>
<accession>A0A8T0DM07</accession>
<keyword evidence="3" id="KW-1185">Reference proteome</keyword>
<feature type="compositionally biased region" description="Polar residues" evidence="1">
    <location>
        <begin position="129"/>
        <end position="145"/>
    </location>
</feature>
<reference evidence="2 3" key="1">
    <citation type="submission" date="2019-07" db="EMBL/GenBank/DDBJ databases">
        <title>Annotation for the trematode Paragonimus westermani.</title>
        <authorList>
            <person name="Choi Y.-J."/>
        </authorList>
    </citation>
    <scope>NUCLEOTIDE SEQUENCE [LARGE SCALE GENOMIC DNA]</scope>
    <source>
        <strain evidence="2">180907_Pwestermani</strain>
    </source>
</reference>
<organism evidence="2 3">
    <name type="scientific">Paragonimus westermani</name>
    <dbReference type="NCBI Taxonomy" id="34504"/>
    <lineage>
        <taxon>Eukaryota</taxon>
        <taxon>Metazoa</taxon>
        <taxon>Spiralia</taxon>
        <taxon>Lophotrochozoa</taxon>
        <taxon>Platyhelminthes</taxon>
        <taxon>Trematoda</taxon>
        <taxon>Digenea</taxon>
        <taxon>Plagiorchiida</taxon>
        <taxon>Troglotremata</taxon>
        <taxon>Troglotrematidae</taxon>
        <taxon>Paragonimus</taxon>
    </lineage>
</organism>
<feature type="region of interest" description="Disordered" evidence="1">
    <location>
        <begin position="129"/>
        <end position="160"/>
    </location>
</feature>
<evidence type="ECO:0000313" key="2">
    <source>
        <dbReference type="EMBL" id="KAF8568959.1"/>
    </source>
</evidence>
<sequence>MQVCVLISSIARVIRLQIFLATPGVVHTVISSTSFRAEYRRAGSGSSLLARPVKLQVDMVRATGGISTGAQMGNSVNATVPSEREVYAVNFQLLSGPTRRFKRLCDQFQAALLAGSTQSAFSCASTVSNGSTAGKSGSSDSTTTPIHHGTHSETNATNEDCSSITSLTELTARLSTDNKNWKAECAEGSVPSASEQTVSSHPSQLSPKPFTVGTSSMLGSVENNGLGNSAFENAGECKG</sequence>
<evidence type="ECO:0000313" key="3">
    <source>
        <dbReference type="Proteomes" id="UP000699462"/>
    </source>
</evidence>
<proteinExistence type="predicted"/>
<feature type="compositionally biased region" description="Polar residues" evidence="1">
    <location>
        <begin position="191"/>
        <end position="231"/>
    </location>
</feature>
<evidence type="ECO:0000256" key="1">
    <source>
        <dbReference type="SAM" id="MobiDB-lite"/>
    </source>
</evidence>
<dbReference type="EMBL" id="JTDF01002301">
    <property type="protein sequence ID" value="KAF8568959.1"/>
    <property type="molecule type" value="Genomic_DNA"/>
</dbReference>
<feature type="region of interest" description="Disordered" evidence="1">
    <location>
        <begin position="187"/>
        <end position="239"/>
    </location>
</feature>
<dbReference type="OrthoDB" id="193931at2759"/>
<gene>
    <name evidence="2" type="ORF">P879_06346</name>
</gene>